<gene>
    <name evidence="12 14" type="primary">recF</name>
    <name evidence="14" type="ORF">IAA48_01055</name>
</gene>
<keyword evidence="4 12" id="KW-0963">Cytoplasm</keyword>
<feature type="domain" description="RecF/RecN/SMC N-terminal" evidence="13">
    <location>
        <begin position="3"/>
        <end position="356"/>
    </location>
</feature>
<evidence type="ECO:0000256" key="1">
    <source>
        <dbReference type="ARBA" id="ARBA00004496"/>
    </source>
</evidence>
<comment type="similarity">
    <text evidence="2 12">Belongs to the RecF family.</text>
</comment>
<dbReference type="Gene3D" id="1.20.1050.90">
    <property type="entry name" value="RecF/RecN/SMC, N-terminal domain"/>
    <property type="match status" value="1"/>
</dbReference>
<name>A0A9D1UEP5_9FIRM</name>
<evidence type="ECO:0000313" key="14">
    <source>
        <dbReference type="EMBL" id="HIW85062.1"/>
    </source>
</evidence>
<evidence type="ECO:0000313" key="15">
    <source>
        <dbReference type="Proteomes" id="UP000824205"/>
    </source>
</evidence>
<keyword evidence="10 12" id="KW-0234">DNA repair</keyword>
<dbReference type="Pfam" id="PF02463">
    <property type="entry name" value="SMC_N"/>
    <property type="match status" value="1"/>
</dbReference>
<dbReference type="AlphaFoldDB" id="A0A9D1UEP5"/>
<dbReference type="GO" id="GO:0000731">
    <property type="term" value="P:DNA synthesis involved in DNA repair"/>
    <property type="evidence" value="ECO:0007669"/>
    <property type="project" value="TreeGrafter"/>
</dbReference>
<keyword evidence="5 12" id="KW-0235">DNA replication</keyword>
<dbReference type="GO" id="GO:0005524">
    <property type="term" value="F:ATP binding"/>
    <property type="evidence" value="ECO:0007669"/>
    <property type="project" value="UniProtKB-UniRule"/>
</dbReference>
<feature type="binding site" evidence="12">
    <location>
        <begin position="29"/>
        <end position="36"/>
    </location>
    <ligand>
        <name>ATP</name>
        <dbReference type="ChEBI" id="CHEBI:30616"/>
    </ligand>
</feature>
<dbReference type="InterPro" id="IPR001238">
    <property type="entry name" value="DNA-binding_RecF"/>
</dbReference>
<dbReference type="InterPro" id="IPR018078">
    <property type="entry name" value="DNA-binding_RecF_CS"/>
</dbReference>
<proteinExistence type="inferred from homology"/>
<accession>A0A9D1UEP5</accession>
<organism evidence="14 15">
    <name type="scientific">Candidatus Eubacterium faecipullorum</name>
    <dbReference type="NCBI Taxonomy" id="2838571"/>
    <lineage>
        <taxon>Bacteria</taxon>
        <taxon>Bacillati</taxon>
        <taxon>Bacillota</taxon>
        <taxon>Clostridia</taxon>
        <taxon>Eubacteriales</taxon>
        <taxon>Eubacteriaceae</taxon>
        <taxon>Eubacterium</taxon>
    </lineage>
</organism>
<evidence type="ECO:0000259" key="13">
    <source>
        <dbReference type="Pfam" id="PF02463"/>
    </source>
</evidence>
<dbReference type="GO" id="GO:0006302">
    <property type="term" value="P:double-strand break repair"/>
    <property type="evidence" value="ECO:0007669"/>
    <property type="project" value="TreeGrafter"/>
</dbReference>
<evidence type="ECO:0000256" key="3">
    <source>
        <dbReference type="ARBA" id="ARBA00020170"/>
    </source>
</evidence>
<reference evidence="14" key="2">
    <citation type="submission" date="2021-04" db="EMBL/GenBank/DDBJ databases">
        <authorList>
            <person name="Gilroy R."/>
        </authorList>
    </citation>
    <scope>NUCLEOTIDE SEQUENCE</scope>
    <source>
        <strain evidence="14">421</strain>
    </source>
</reference>
<evidence type="ECO:0000256" key="10">
    <source>
        <dbReference type="ARBA" id="ARBA00023204"/>
    </source>
</evidence>
<evidence type="ECO:0000256" key="8">
    <source>
        <dbReference type="ARBA" id="ARBA00022840"/>
    </source>
</evidence>
<comment type="caution">
    <text evidence="14">The sequence shown here is derived from an EMBL/GenBank/DDBJ whole genome shotgun (WGS) entry which is preliminary data.</text>
</comment>
<keyword evidence="8 12" id="KW-0067">ATP-binding</keyword>
<evidence type="ECO:0000256" key="7">
    <source>
        <dbReference type="ARBA" id="ARBA00022763"/>
    </source>
</evidence>
<keyword evidence="7 12" id="KW-0227">DNA damage</keyword>
<dbReference type="PANTHER" id="PTHR32182">
    <property type="entry name" value="DNA REPLICATION AND REPAIR PROTEIN RECF"/>
    <property type="match status" value="1"/>
</dbReference>
<dbReference type="GO" id="GO:0005737">
    <property type="term" value="C:cytoplasm"/>
    <property type="evidence" value="ECO:0007669"/>
    <property type="project" value="UniProtKB-SubCell"/>
</dbReference>
<dbReference type="HAMAP" id="MF_00365">
    <property type="entry name" value="RecF"/>
    <property type="match status" value="1"/>
</dbReference>
<evidence type="ECO:0000256" key="6">
    <source>
        <dbReference type="ARBA" id="ARBA00022741"/>
    </source>
</evidence>
<evidence type="ECO:0000256" key="4">
    <source>
        <dbReference type="ARBA" id="ARBA00022490"/>
    </source>
</evidence>
<dbReference type="EMBL" id="DXGE01000006">
    <property type="protein sequence ID" value="HIW85062.1"/>
    <property type="molecule type" value="Genomic_DNA"/>
</dbReference>
<dbReference type="PANTHER" id="PTHR32182:SF0">
    <property type="entry name" value="DNA REPLICATION AND REPAIR PROTEIN RECF"/>
    <property type="match status" value="1"/>
</dbReference>
<comment type="subcellular location">
    <subcellularLocation>
        <location evidence="1 12">Cytoplasm</location>
    </subcellularLocation>
</comment>
<reference evidence="14" key="1">
    <citation type="journal article" date="2021" name="PeerJ">
        <title>Extensive microbial diversity within the chicken gut microbiome revealed by metagenomics and culture.</title>
        <authorList>
            <person name="Gilroy R."/>
            <person name="Ravi A."/>
            <person name="Getino M."/>
            <person name="Pursley I."/>
            <person name="Horton D.L."/>
            <person name="Alikhan N.F."/>
            <person name="Baker D."/>
            <person name="Gharbi K."/>
            <person name="Hall N."/>
            <person name="Watson M."/>
            <person name="Adriaenssens E.M."/>
            <person name="Foster-Nyarko E."/>
            <person name="Jarju S."/>
            <person name="Secka A."/>
            <person name="Antonio M."/>
            <person name="Oren A."/>
            <person name="Chaudhuri R.R."/>
            <person name="La Ragione R."/>
            <person name="Hildebrand F."/>
            <person name="Pallen M.J."/>
        </authorList>
    </citation>
    <scope>NUCLEOTIDE SEQUENCE</scope>
    <source>
        <strain evidence="14">421</strain>
    </source>
</reference>
<protein>
    <recommendedName>
        <fullName evidence="3 12">DNA replication and repair protein RecF</fullName>
    </recommendedName>
</protein>
<dbReference type="NCBIfam" id="TIGR00611">
    <property type="entry name" value="recf"/>
    <property type="match status" value="1"/>
</dbReference>
<dbReference type="InterPro" id="IPR003395">
    <property type="entry name" value="RecF/RecN/SMC_N"/>
</dbReference>
<dbReference type="SUPFAM" id="SSF52540">
    <property type="entry name" value="P-loop containing nucleoside triphosphate hydrolases"/>
    <property type="match status" value="1"/>
</dbReference>
<dbReference type="GO" id="GO:0009432">
    <property type="term" value="P:SOS response"/>
    <property type="evidence" value="ECO:0007669"/>
    <property type="project" value="UniProtKB-UniRule"/>
</dbReference>
<keyword evidence="6 12" id="KW-0547">Nucleotide-binding</keyword>
<evidence type="ECO:0000256" key="11">
    <source>
        <dbReference type="ARBA" id="ARBA00023236"/>
    </source>
</evidence>
<keyword evidence="11 12" id="KW-0742">SOS response</keyword>
<dbReference type="GO" id="GO:0003697">
    <property type="term" value="F:single-stranded DNA binding"/>
    <property type="evidence" value="ECO:0007669"/>
    <property type="project" value="UniProtKB-UniRule"/>
</dbReference>
<evidence type="ECO:0000256" key="2">
    <source>
        <dbReference type="ARBA" id="ARBA00008016"/>
    </source>
</evidence>
<dbReference type="GO" id="GO:0006260">
    <property type="term" value="P:DNA replication"/>
    <property type="evidence" value="ECO:0007669"/>
    <property type="project" value="UniProtKB-UniRule"/>
</dbReference>
<comment type="function">
    <text evidence="12">The RecF protein is involved in DNA metabolism; it is required for DNA replication and normal SOS inducibility. RecF binds preferentially to single-stranded, linear DNA. It also seems to bind ATP.</text>
</comment>
<dbReference type="Gene3D" id="3.40.50.300">
    <property type="entry name" value="P-loop containing nucleotide triphosphate hydrolases"/>
    <property type="match status" value="1"/>
</dbReference>
<evidence type="ECO:0000256" key="12">
    <source>
        <dbReference type="HAMAP-Rule" id="MF_00365"/>
    </source>
</evidence>
<keyword evidence="9 12" id="KW-0238">DNA-binding</keyword>
<evidence type="ECO:0000256" key="5">
    <source>
        <dbReference type="ARBA" id="ARBA00022705"/>
    </source>
</evidence>
<sequence>MKIKNLKAENFRNLKDIYTEFEDVNIIYGKNAQGKTNLLEAIYLFTGARSFRGARDSELVSFGKEKASLEIEFEGNSRFQSAGIEIDSKRHAKLNGIAKKSAAALGDEIKAVIFSPSHLMLVKGGPAERRRFVDDALCQIKSNYASVLKAYSRSLMQRNIVLKDISISADLRSMLYVWDASLAKEGAKIIFQRQKYLEALTPYIKEIFSGISGGSEDIELKLAGDFEYAGSEQTEIEKKLRQTLGENQNADILNKITKTGPHRDDIEILINGRSARLYGSQGQQRSCVLALKLAEASLLYEKTGIKPAALLDDVMSELDEIRQDYILNHLKDWQVFITCCDAESVLRLKEGKTIKIENGAISEA</sequence>
<dbReference type="InterPro" id="IPR027417">
    <property type="entry name" value="P-loop_NTPase"/>
</dbReference>
<evidence type="ECO:0000256" key="9">
    <source>
        <dbReference type="ARBA" id="ARBA00023125"/>
    </source>
</evidence>
<dbReference type="InterPro" id="IPR042174">
    <property type="entry name" value="RecF_2"/>
</dbReference>
<dbReference type="Proteomes" id="UP000824205">
    <property type="component" value="Unassembled WGS sequence"/>
</dbReference>
<dbReference type="PROSITE" id="PS00617">
    <property type="entry name" value="RECF_1"/>
    <property type="match status" value="1"/>
</dbReference>